<feature type="transmembrane region" description="Helical" evidence="11">
    <location>
        <begin position="146"/>
        <end position="175"/>
    </location>
</feature>
<dbReference type="EMBL" id="FMHT01000003">
    <property type="protein sequence ID" value="SCL17825.1"/>
    <property type="molecule type" value="Genomic_DNA"/>
</dbReference>
<feature type="domain" description="ABC transmembrane type-1" evidence="13">
    <location>
        <begin position="28"/>
        <end position="308"/>
    </location>
</feature>
<organism evidence="14 15">
    <name type="scientific">Micromonospora nigra</name>
    <dbReference type="NCBI Taxonomy" id="145857"/>
    <lineage>
        <taxon>Bacteria</taxon>
        <taxon>Bacillati</taxon>
        <taxon>Actinomycetota</taxon>
        <taxon>Actinomycetes</taxon>
        <taxon>Micromonosporales</taxon>
        <taxon>Micromonosporaceae</taxon>
        <taxon>Micromonospora</taxon>
    </lineage>
</organism>
<dbReference type="PROSITE" id="PS50929">
    <property type="entry name" value="ABC_TM1F"/>
    <property type="match status" value="1"/>
</dbReference>
<dbReference type="FunFam" id="3.40.50.300:FF:000221">
    <property type="entry name" value="Multidrug ABC transporter ATP-binding protein"/>
    <property type="match status" value="1"/>
</dbReference>
<dbReference type="PANTHER" id="PTHR43394:SF1">
    <property type="entry name" value="ATP-BINDING CASSETTE SUB-FAMILY B MEMBER 10, MITOCHONDRIAL"/>
    <property type="match status" value="1"/>
</dbReference>
<dbReference type="InterPro" id="IPR003439">
    <property type="entry name" value="ABC_transporter-like_ATP-bd"/>
</dbReference>
<dbReference type="InterPro" id="IPR027417">
    <property type="entry name" value="P-loop_NTPase"/>
</dbReference>
<dbReference type="STRING" id="145857.GA0070616_1367"/>
<accession>A0A1C6RKY1</accession>
<feature type="transmembrane region" description="Helical" evidence="11">
    <location>
        <begin position="282"/>
        <end position="301"/>
    </location>
</feature>
<dbReference type="RefSeq" id="WP_091077964.1">
    <property type="nucleotide sequence ID" value="NZ_FMHT01000003.1"/>
</dbReference>
<evidence type="ECO:0000256" key="10">
    <source>
        <dbReference type="ARBA" id="ARBA00023455"/>
    </source>
</evidence>
<dbReference type="InterPro" id="IPR011527">
    <property type="entry name" value="ABC1_TM_dom"/>
</dbReference>
<keyword evidence="2" id="KW-0813">Transport</keyword>
<proteinExistence type="inferred from homology"/>
<dbReference type="GO" id="GO:0005886">
    <property type="term" value="C:plasma membrane"/>
    <property type="evidence" value="ECO:0007669"/>
    <property type="project" value="UniProtKB-SubCell"/>
</dbReference>
<evidence type="ECO:0000256" key="9">
    <source>
        <dbReference type="ARBA" id="ARBA00023136"/>
    </source>
</evidence>
<evidence type="ECO:0000256" key="1">
    <source>
        <dbReference type="ARBA" id="ARBA00004429"/>
    </source>
</evidence>
<feature type="transmembrane region" description="Helical" evidence="11">
    <location>
        <begin position="247"/>
        <end position="270"/>
    </location>
</feature>
<evidence type="ECO:0000256" key="2">
    <source>
        <dbReference type="ARBA" id="ARBA00022448"/>
    </source>
</evidence>
<feature type="domain" description="ABC transporter" evidence="12">
    <location>
        <begin position="343"/>
        <end position="593"/>
    </location>
</feature>
<dbReference type="InterPro" id="IPR039421">
    <property type="entry name" value="Type_1_exporter"/>
</dbReference>
<dbReference type="GO" id="GO:0005524">
    <property type="term" value="F:ATP binding"/>
    <property type="evidence" value="ECO:0007669"/>
    <property type="project" value="UniProtKB-KW"/>
</dbReference>
<evidence type="ECO:0000256" key="8">
    <source>
        <dbReference type="ARBA" id="ARBA00022989"/>
    </source>
</evidence>
<comment type="subcellular location">
    <subcellularLocation>
        <location evidence="1">Cell inner membrane</location>
        <topology evidence="1">Multi-pass membrane protein</topology>
    </subcellularLocation>
</comment>
<evidence type="ECO:0000259" key="13">
    <source>
        <dbReference type="PROSITE" id="PS50929"/>
    </source>
</evidence>
<dbReference type="GO" id="GO:0016887">
    <property type="term" value="F:ATP hydrolysis activity"/>
    <property type="evidence" value="ECO:0007669"/>
    <property type="project" value="InterPro"/>
</dbReference>
<evidence type="ECO:0000256" key="3">
    <source>
        <dbReference type="ARBA" id="ARBA00022475"/>
    </source>
</evidence>
<dbReference type="SUPFAM" id="SSF90123">
    <property type="entry name" value="ABC transporter transmembrane region"/>
    <property type="match status" value="1"/>
</dbReference>
<dbReference type="InterPro" id="IPR003593">
    <property type="entry name" value="AAA+_ATPase"/>
</dbReference>
<evidence type="ECO:0000256" key="5">
    <source>
        <dbReference type="ARBA" id="ARBA00022692"/>
    </source>
</evidence>
<dbReference type="PANTHER" id="PTHR43394">
    <property type="entry name" value="ATP-DEPENDENT PERMEASE MDL1, MITOCHONDRIAL"/>
    <property type="match status" value="1"/>
</dbReference>
<dbReference type="Gene3D" id="3.40.50.300">
    <property type="entry name" value="P-loop containing nucleotide triphosphate hydrolases"/>
    <property type="match status" value="1"/>
</dbReference>
<keyword evidence="5 11" id="KW-0812">Transmembrane</keyword>
<dbReference type="Pfam" id="PF00005">
    <property type="entry name" value="ABC_tran"/>
    <property type="match status" value="1"/>
</dbReference>
<feature type="transmembrane region" description="Helical" evidence="11">
    <location>
        <begin position="28"/>
        <end position="49"/>
    </location>
</feature>
<keyword evidence="15" id="KW-1185">Reference proteome</keyword>
<dbReference type="Gene3D" id="1.20.1560.10">
    <property type="entry name" value="ABC transporter type 1, transmembrane domain"/>
    <property type="match status" value="1"/>
</dbReference>
<dbReference type="InterPro" id="IPR036640">
    <property type="entry name" value="ABC1_TM_sf"/>
</dbReference>
<evidence type="ECO:0000256" key="4">
    <source>
        <dbReference type="ARBA" id="ARBA00022519"/>
    </source>
</evidence>
<evidence type="ECO:0000256" key="6">
    <source>
        <dbReference type="ARBA" id="ARBA00022741"/>
    </source>
</evidence>
<keyword evidence="6" id="KW-0547">Nucleotide-binding</keyword>
<dbReference type="OrthoDB" id="9806127at2"/>
<dbReference type="SUPFAM" id="SSF52540">
    <property type="entry name" value="P-loop containing nucleoside triphosphate hydrolases"/>
    <property type="match status" value="1"/>
</dbReference>
<keyword evidence="3" id="KW-1003">Cell membrane</keyword>
<evidence type="ECO:0000256" key="11">
    <source>
        <dbReference type="SAM" id="Phobius"/>
    </source>
</evidence>
<evidence type="ECO:0000313" key="14">
    <source>
        <dbReference type="EMBL" id="SCL17825.1"/>
    </source>
</evidence>
<keyword evidence="7 14" id="KW-0067">ATP-binding</keyword>
<dbReference type="AlphaFoldDB" id="A0A1C6RKY1"/>
<evidence type="ECO:0000259" key="12">
    <source>
        <dbReference type="PROSITE" id="PS50893"/>
    </source>
</evidence>
<dbReference type="SMART" id="SM00382">
    <property type="entry name" value="AAA"/>
    <property type="match status" value="1"/>
</dbReference>
<feature type="transmembrane region" description="Helical" evidence="11">
    <location>
        <begin position="61"/>
        <end position="80"/>
    </location>
</feature>
<dbReference type="GO" id="GO:0015421">
    <property type="term" value="F:ABC-type oligopeptide transporter activity"/>
    <property type="evidence" value="ECO:0007669"/>
    <property type="project" value="TreeGrafter"/>
</dbReference>
<reference evidence="14 15" key="1">
    <citation type="submission" date="2016-06" db="EMBL/GenBank/DDBJ databases">
        <authorList>
            <person name="Kjaerup R.B."/>
            <person name="Dalgaard T.S."/>
            <person name="Juul-Madsen H.R."/>
        </authorList>
    </citation>
    <scope>NUCLEOTIDE SEQUENCE [LARGE SCALE GENOMIC DNA]</scope>
    <source>
        <strain evidence="14 15">DSM 43818</strain>
    </source>
</reference>
<dbReference type="PROSITE" id="PS00211">
    <property type="entry name" value="ABC_TRANSPORTER_1"/>
    <property type="match status" value="1"/>
</dbReference>
<keyword evidence="4" id="KW-0997">Cell inner membrane</keyword>
<protein>
    <submittedName>
        <fullName evidence="14">ATP-binding cassette, subfamily B</fullName>
    </submittedName>
</protein>
<sequence length="604" mass="64345">MTASAWGSLLAATRIARDAAAGWLVVRILLTVATGAVPVAAAWLMKVVLDRLAGGGQPLTGPVLLLAAAGVATVLLPELGRYADAELQRRVGLTARQHLYAAVARMAGLRRFEDPAFHDRLSLAAETGPTGPPEVLSSSLGAAQGLITMLAFLTTLATINPWMLLVVAVAAVPTLRAELRLSRQRAGLLWEQGHAARREFFYAQLMTSVTAAKEVRLYGLGGLFGTRMLTELRSLHAGQRRMDRRELLVATLQGLLGAVVAGLGLVWAVGAARSGALTVGDVTVFVAAVAGVQGGMSTVFVNAGRLHEAMLVFGHYRFVVEAPPDLPPRAGQLPSAPPLRQGVEFDDVWFRYDDELPWVLRGVNLTIPAGTSLALVGLNGAGKSSLVKLLCRFYDPDRGSIRWDGVDLRDLPPAELRRRIGVVFQDFMSYDLSAADNIGVGDVSALDDLDRIGAAARLAGVDEVLAALPRGYDTLLTRVYMNAADRDDPASGVVLSGGQWQRVALARALMRDGCDLLVLDEPSAGLDAEAEHEIGRRLAEHRAGRTSLLISHRMNTVRDADQIVVLADGVVTERGTHDELLAAGGAYARLFGLQAAGYQDPQPA</sequence>
<dbReference type="Proteomes" id="UP000199699">
    <property type="component" value="Unassembled WGS sequence"/>
</dbReference>
<dbReference type="PROSITE" id="PS50893">
    <property type="entry name" value="ABC_TRANSPORTER_2"/>
    <property type="match status" value="1"/>
</dbReference>
<dbReference type="InterPro" id="IPR017871">
    <property type="entry name" value="ABC_transporter-like_CS"/>
</dbReference>
<name>A0A1C6RKY1_9ACTN</name>
<keyword evidence="9 11" id="KW-0472">Membrane</keyword>
<evidence type="ECO:0000256" key="7">
    <source>
        <dbReference type="ARBA" id="ARBA00022840"/>
    </source>
</evidence>
<comment type="similarity">
    <text evidence="10">Belongs to the ABC transporter superfamily. Siderophore-Fe(3+) uptake transporter (SIUT) (TC 3.A.1.21) family.</text>
</comment>
<evidence type="ECO:0000313" key="15">
    <source>
        <dbReference type="Proteomes" id="UP000199699"/>
    </source>
</evidence>
<keyword evidence="8 11" id="KW-1133">Transmembrane helix</keyword>
<gene>
    <name evidence="14" type="ORF">GA0070616_1367</name>
</gene>